<feature type="region of interest" description="Disordered" evidence="1">
    <location>
        <begin position="450"/>
        <end position="514"/>
    </location>
</feature>
<accession>A0ABP1RD01</accession>
<evidence type="ECO:0000256" key="1">
    <source>
        <dbReference type="SAM" id="MobiDB-lite"/>
    </source>
</evidence>
<organism evidence="3 4">
    <name type="scientific">Orchesella dallaii</name>
    <dbReference type="NCBI Taxonomy" id="48710"/>
    <lineage>
        <taxon>Eukaryota</taxon>
        <taxon>Metazoa</taxon>
        <taxon>Ecdysozoa</taxon>
        <taxon>Arthropoda</taxon>
        <taxon>Hexapoda</taxon>
        <taxon>Collembola</taxon>
        <taxon>Entomobryomorpha</taxon>
        <taxon>Entomobryoidea</taxon>
        <taxon>Orchesellidae</taxon>
        <taxon>Orchesellinae</taxon>
        <taxon>Orchesella</taxon>
    </lineage>
</organism>
<proteinExistence type="predicted"/>
<evidence type="ECO:0000313" key="3">
    <source>
        <dbReference type="EMBL" id="CAL8124252.1"/>
    </source>
</evidence>
<dbReference type="EMBL" id="CAXLJM020000068">
    <property type="protein sequence ID" value="CAL8124252.1"/>
    <property type="molecule type" value="Genomic_DNA"/>
</dbReference>
<feature type="compositionally biased region" description="Low complexity" evidence="1">
    <location>
        <begin position="387"/>
        <end position="403"/>
    </location>
</feature>
<comment type="caution">
    <text evidence="3">The sequence shown here is derived from an EMBL/GenBank/DDBJ whole genome shotgun (WGS) entry which is preliminary data.</text>
</comment>
<protein>
    <submittedName>
        <fullName evidence="3">Uncharacterized protein</fullName>
    </submittedName>
</protein>
<keyword evidence="2" id="KW-1133">Transmembrane helix</keyword>
<evidence type="ECO:0000313" key="4">
    <source>
        <dbReference type="Proteomes" id="UP001642540"/>
    </source>
</evidence>
<name>A0ABP1RD01_9HEXA</name>
<dbReference type="Proteomes" id="UP001642540">
    <property type="component" value="Unassembled WGS sequence"/>
</dbReference>
<feature type="compositionally biased region" description="Low complexity" evidence="1">
    <location>
        <begin position="450"/>
        <end position="484"/>
    </location>
</feature>
<sequence>MIDLEGQNILVADNHDGLTISLANGTIVECRLFLYILDTNNQPPIFSKNKVAYTIRSDWNKSIPLNVNFGDELQVTDEDFFVTSAVEIIPGEVIVGNVTRIHGSNDIRSKYTYTVALYLREFVPGVHVVTATDGVNNGSIEVEIIAENIQAPVFINTGYFYEFDSMPNINDPLPVKIVAIDPDTFGQKNISYNVTGGFMNYREDLETFVFTQIENLEGRTEDMTLMGYELATDGLSTNVDLSLKFPSPLLHNPRFPNPFYNIILSTWPTVGEHIADLNAELEGSPEPLTYQFGFNKPDFLGIENNGLLFIEPVSESQLGINNKIVFEVQAVVARYPTKTGSVTFVISFPPTGSSTTELTTNQITSSTKQPISSTQYPTTKPPSSQAPTTPELTTQTSTTNLPISTTTFSTSTYTSFSIDITQQTSTIVTSISTNTQSSSSEVPLYQETTYTEEATPPTEEPPVTTEYTTPTEEPPVTTEYTTPTEEPPTTTPTWQTTTTSGNTITTTKSSTTYTTSTTEATTSIDCKTPEECGLCSIMATCKCGLDEENKCSSSVFIGVVIATTALSAASTLLVGYLFWYRVKIVHKPFKWGTIIARPANDSLDNPRLSCEKIDPPGITLK</sequence>
<feature type="compositionally biased region" description="Low complexity" evidence="1">
    <location>
        <begin position="491"/>
        <end position="514"/>
    </location>
</feature>
<reference evidence="3 4" key="1">
    <citation type="submission" date="2024-08" db="EMBL/GenBank/DDBJ databases">
        <authorList>
            <person name="Cucini C."/>
            <person name="Frati F."/>
        </authorList>
    </citation>
    <scope>NUCLEOTIDE SEQUENCE [LARGE SCALE GENOMIC DNA]</scope>
</reference>
<gene>
    <name evidence="3" type="ORF">ODALV1_LOCUS20534</name>
</gene>
<feature type="compositionally biased region" description="Polar residues" evidence="1">
    <location>
        <begin position="355"/>
        <end position="386"/>
    </location>
</feature>
<keyword evidence="2" id="KW-0472">Membrane</keyword>
<evidence type="ECO:0000256" key="2">
    <source>
        <dbReference type="SAM" id="Phobius"/>
    </source>
</evidence>
<keyword evidence="2" id="KW-0812">Transmembrane</keyword>
<feature type="transmembrane region" description="Helical" evidence="2">
    <location>
        <begin position="555"/>
        <end position="580"/>
    </location>
</feature>
<feature type="region of interest" description="Disordered" evidence="1">
    <location>
        <begin position="355"/>
        <end position="403"/>
    </location>
</feature>
<keyword evidence="4" id="KW-1185">Reference proteome</keyword>